<dbReference type="Gene3D" id="2.70.70.10">
    <property type="entry name" value="Glucose Permease (Domain IIA)"/>
    <property type="match status" value="1"/>
</dbReference>
<organism evidence="4 5">
    <name type="scientific">Pseudoflavonifractor hominis</name>
    <dbReference type="NCBI Taxonomy" id="2763059"/>
    <lineage>
        <taxon>Bacteria</taxon>
        <taxon>Bacillati</taxon>
        <taxon>Bacillota</taxon>
        <taxon>Clostridia</taxon>
        <taxon>Eubacteriales</taxon>
        <taxon>Oscillospiraceae</taxon>
        <taxon>Pseudoflavonifractor</taxon>
    </lineage>
</organism>
<feature type="domain" description="M23ase beta-sheet core" evidence="3">
    <location>
        <begin position="241"/>
        <end position="336"/>
    </location>
</feature>
<dbReference type="PANTHER" id="PTHR21666">
    <property type="entry name" value="PEPTIDASE-RELATED"/>
    <property type="match status" value="1"/>
</dbReference>
<accession>A0ABR7HU27</accession>
<keyword evidence="2" id="KW-0812">Transmembrane</keyword>
<dbReference type="Proteomes" id="UP000660021">
    <property type="component" value="Unassembled WGS sequence"/>
</dbReference>
<comment type="caution">
    <text evidence="4">The sequence shown here is derived from an EMBL/GenBank/DDBJ whole genome shotgun (WGS) entry which is preliminary data.</text>
</comment>
<dbReference type="Pfam" id="PF01551">
    <property type="entry name" value="Peptidase_M23"/>
    <property type="match status" value="1"/>
</dbReference>
<evidence type="ECO:0000256" key="2">
    <source>
        <dbReference type="SAM" id="Phobius"/>
    </source>
</evidence>
<dbReference type="InterPro" id="IPR016047">
    <property type="entry name" value="M23ase_b-sheet_dom"/>
</dbReference>
<gene>
    <name evidence="4" type="ORF">H8S34_09260</name>
</gene>
<dbReference type="EMBL" id="JACOPR010000005">
    <property type="protein sequence ID" value="MBC5731014.1"/>
    <property type="molecule type" value="Genomic_DNA"/>
</dbReference>
<keyword evidence="2" id="KW-0472">Membrane</keyword>
<keyword evidence="2" id="KW-1133">Transmembrane helix</keyword>
<dbReference type="InterPro" id="IPR050570">
    <property type="entry name" value="Cell_wall_metabolism_enzyme"/>
</dbReference>
<keyword evidence="5" id="KW-1185">Reference proteome</keyword>
<dbReference type="PANTHER" id="PTHR21666:SF270">
    <property type="entry name" value="MUREIN HYDROLASE ACTIVATOR ENVC"/>
    <property type="match status" value="1"/>
</dbReference>
<dbReference type="SUPFAM" id="SSF51261">
    <property type="entry name" value="Duplicated hybrid motif"/>
    <property type="match status" value="1"/>
</dbReference>
<evidence type="ECO:0000313" key="5">
    <source>
        <dbReference type="Proteomes" id="UP000660021"/>
    </source>
</evidence>
<dbReference type="InterPro" id="IPR011055">
    <property type="entry name" value="Dup_hybrid_motif"/>
</dbReference>
<feature type="transmembrane region" description="Helical" evidence="2">
    <location>
        <begin position="44"/>
        <end position="64"/>
    </location>
</feature>
<protein>
    <submittedName>
        <fullName evidence="4">Peptidoglycan DD-metalloendopeptidase family protein</fullName>
    </submittedName>
</protein>
<evidence type="ECO:0000256" key="1">
    <source>
        <dbReference type="SAM" id="MobiDB-lite"/>
    </source>
</evidence>
<sequence>MENTTYQEWVRRRAGRSGSIPSHPSARQKKRRGVELGAKERRRLIQLAVCTMAFVVILVGKGVFPERLVSMREELAQMLHADTDFTAAFSNLGRAIAEGETVTETLGDFCTEVFGTSSEVRVSTSSTAVDGMFCTAEIQRLAAGEKRPPGVYLGVEEAQTAADPPAPFAFTAAQQAEPVQPEPTPEAEPAVVHMEYSGPTLPDNATMDKYRLDIGETATPVLGWVSSPFGWREHPVDGGEKFHNGVDLAVNLDTPVLAFAAGTIDYIGESPIYGLYLQINHGNGVTSFYAHCDRLDVQQGQQVKAGEQVALSGQSGNATGPHLHFEVKRNQVRLNPLYYIQTQSS</sequence>
<dbReference type="CDD" id="cd12797">
    <property type="entry name" value="M23_peptidase"/>
    <property type="match status" value="1"/>
</dbReference>
<feature type="region of interest" description="Disordered" evidence="1">
    <location>
        <begin position="12"/>
        <end position="34"/>
    </location>
</feature>
<evidence type="ECO:0000259" key="3">
    <source>
        <dbReference type="Pfam" id="PF01551"/>
    </source>
</evidence>
<name>A0ABR7HU27_9FIRM</name>
<reference evidence="4 5" key="1">
    <citation type="submission" date="2020-08" db="EMBL/GenBank/DDBJ databases">
        <title>Genome public.</title>
        <authorList>
            <person name="Liu C."/>
            <person name="Sun Q."/>
        </authorList>
    </citation>
    <scope>NUCLEOTIDE SEQUENCE [LARGE SCALE GENOMIC DNA]</scope>
    <source>
        <strain evidence="4 5">New-38</strain>
    </source>
</reference>
<evidence type="ECO:0000313" key="4">
    <source>
        <dbReference type="EMBL" id="MBC5731014.1"/>
    </source>
</evidence>
<proteinExistence type="predicted"/>